<feature type="domain" description="Helicase ATP-binding" evidence="5">
    <location>
        <begin position="166"/>
        <end position="327"/>
    </location>
</feature>
<gene>
    <name evidence="7" type="ORF">ACFSUO_14670</name>
</gene>
<dbReference type="GO" id="GO:0004386">
    <property type="term" value="F:helicase activity"/>
    <property type="evidence" value="ECO:0007669"/>
    <property type="project" value="UniProtKB-KW"/>
</dbReference>
<feature type="domain" description="Helicase C-terminal" evidence="6">
    <location>
        <begin position="472"/>
        <end position="617"/>
    </location>
</feature>
<dbReference type="Gene3D" id="3.40.50.10810">
    <property type="entry name" value="Tandem AAA-ATPase domain"/>
    <property type="match status" value="1"/>
</dbReference>
<dbReference type="EC" id="3.6.4.-" evidence="7"/>
<evidence type="ECO:0000256" key="2">
    <source>
        <dbReference type="ARBA" id="ARBA00022801"/>
    </source>
</evidence>
<name>A0ABW5VC95_9BACI</name>
<dbReference type="InterPro" id="IPR049730">
    <property type="entry name" value="SNF2/RAD54-like_C"/>
</dbReference>
<dbReference type="GO" id="GO:0016787">
    <property type="term" value="F:hydrolase activity"/>
    <property type="evidence" value="ECO:0007669"/>
    <property type="project" value="UniProtKB-KW"/>
</dbReference>
<dbReference type="PROSITE" id="PS51192">
    <property type="entry name" value="HELICASE_ATP_BIND_1"/>
    <property type="match status" value="1"/>
</dbReference>
<keyword evidence="4" id="KW-0067">ATP-binding</keyword>
<dbReference type="InterPro" id="IPR001650">
    <property type="entry name" value="Helicase_C-like"/>
</dbReference>
<comment type="caution">
    <text evidence="7">The sequence shown here is derived from an EMBL/GenBank/DDBJ whole genome shotgun (WGS) entry which is preliminary data.</text>
</comment>
<dbReference type="Proteomes" id="UP001597502">
    <property type="component" value="Unassembled WGS sequence"/>
</dbReference>
<dbReference type="PANTHER" id="PTHR10799">
    <property type="entry name" value="SNF2/RAD54 HELICASE FAMILY"/>
    <property type="match status" value="1"/>
</dbReference>
<dbReference type="SMART" id="SM00490">
    <property type="entry name" value="HELICc"/>
    <property type="match status" value="1"/>
</dbReference>
<evidence type="ECO:0000313" key="7">
    <source>
        <dbReference type="EMBL" id="MFD2762199.1"/>
    </source>
</evidence>
<evidence type="ECO:0000256" key="4">
    <source>
        <dbReference type="ARBA" id="ARBA00022840"/>
    </source>
</evidence>
<keyword evidence="2 7" id="KW-0378">Hydrolase</keyword>
<dbReference type="InterPro" id="IPR014001">
    <property type="entry name" value="Helicase_ATP-bd"/>
</dbReference>
<dbReference type="InterPro" id="IPR038718">
    <property type="entry name" value="SNF2-like_sf"/>
</dbReference>
<dbReference type="PROSITE" id="PS51194">
    <property type="entry name" value="HELICASE_CTER"/>
    <property type="match status" value="1"/>
</dbReference>
<dbReference type="Pfam" id="PF00271">
    <property type="entry name" value="Helicase_C"/>
    <property type="match status" value="1"/>
</dbReference>
<organism evidence="7 8">
    <name type="scientific">Lentibacillus juripiscarius</name>
    <dbReference type="NCBI Taxonomy" id="257446"/>
    <lineage>
        <taxon>Bacteria</taxon>
        <taxon>Bacillati</taxon>
        <taxon>Bacillota</taxon>
        <taxon>Bacilli</taxon>
        <taxon>Bacillales</taxon>
        <taxon>Bacillaceae</taxon>
        <taxon>Lentibacillus</taxon>
    </lineage>
</organism>
<dbReference type="Gene3D" id="3.40.50.300">
    <property type="entry name" value="P-loop containing nucleotide triphosphate hydrolases"/>
    <property type="match status" value="1"/>
</dbReference>
<dbReference type="CDD" id="cd18011">
    <property type="entry name" value="DEXDc_RapA"/>
    <property type="match status" value="1"/>
</dbReference>
<keyword evidence="1" id="KW-0547">Nucleotide-binding</keyword>
<evidence type="ECO:0000313" key="8">
    <source>
        <dbReference type="Proteomes" id="UP001597502"/>
    </source>
</evidence>
<dbReference type="Pfam" id="PF00176">
    <property type="entry name" value="SNF2-rel_dom"/>
    <property type="match status" value="1"/>
</dbReference>
<accession>A0ABW5VC95</accession>
<dbReference type="RefSeq" id="WP_382395451.1">
    <property type="nucleotide sequence ID" value="NZ_JBHUNA010000038.1"/>
</dbReference>
<proteinExistence type="predicted"/>
<dbReference type="SMART" id="SM00487">
    <property type="entry name" value="DEXDc"/>
    <property type="match status" value="1"/>
</dbReference>
<protein>
    <submittedName>
        <fullName evidence="7">DEAD/DEAH box helicase</fullName>
        <ecNumber evidence="7">3.6.4.-</ecNumber>
    </submittedName>
</protein>
<keyword evidence="8" id="KW-1185">Reference proteome</keyword>
<evidence type="ECO:0000259" key="5">
    <source>
        <dbReference type="PROSITE" id="PS51192"/>
    </source>
</evidence>
<dbReference type="CDD" id="cd18793">
    <property type="entry name" value="SF2_C_SNF"/>
    <property type="match status" value="1"/>
</dbReference>
<dbReference type="InterPro" id="IPR057342">
    <property type="entry name" value="DEXDc_RapA"/>
</dbReference>
<evidence type="ECO:0000256" key="1">
    <source>
        <dbReference type="ARBA" id="ARBA00022741"/>
    </source>
</evidence>
<keyword evidence="3 7" id="KW-0347">Helicase</keyword>
<evidence type="ECO:0000256" key="3">
    <source>
        <dbReference type="ARBA" id="ARBA00022806"/>
    </source>
</evidence>
<evidence type="ECO:0000259" key="6">
    <source>
        <dbReference type="PROSITE" id="PS51194"/>
    </source>
</evidence>
<dbReference type="SUPFAM" id="SSF52540">
    <property type="entry name" value="P-loop containing nucleoside triphosphate hydrolases"/>
    <property type="match status" value="2"/>
</dbReference>
<sequence length="675" mass="78692">MGPLERYLFKLDRELLDLQAMEMDDALCTFFQQMNIAEEKFDMENDRGLRRKFTINWGERLLQGRGIKGFFSSYDSDYLWITLTDDQKIKVAAQEELVTSSELHNQEHAKTVLHDLTNFIKHDDAWFQLYQSAEKFQLNPNDNELLCLPYIREMETFDYQTRTVKSVLSHFKGRVMLSDEVGLGKTVEAGMAMLEYIMRGLARRILILVPPSLVQQWENEMKRKFNQDFVRADAPEFKKKGNAAWGHYQKVIASIDTAKRKNHRSTISEQYYDLVIVDEAHHLKNRRTQKWQFVNSINKKYIFLLTATPVQNHLEELYNLITLLKPGQLSTYSYFRKNFVEGKEGIEAKNVDKLKSLLADVMVRNKRNNVDVTFTKRTAYTRTVTTPPREKALYDHLSTFIRNNYERQHSVLNRFRLKNLQEQIGSTINAVTPSLEGLMANDKLEAFDKKALQRFLDEARAIAGDDTAGHEKAKEVASILKEFDGKMIVFTKFSSTQRYLSDFLLESGFKVAEFHGGLRRKDKEEQVTYFREKADVLVSTEVGGEGRNLQFCNGMINFDLPWNPMAIEQRIGRIHRIGQKQNVFVYNLVAEDTIEYYILDLLDRKINMFELVVGEVDAILGDMEEKEDFSEMIMKAWVDAENNKDVETELDEIGETMLQNKQKLIKQRNLDDTLF</sequence>
<dbReference type="EMBL" id="JBHUNA010000038">
    <property type="protein sequence ID" value="MFD2762199.1"/>
    <property type="molecule type" value="Genomic_DNA"/>
</dbReference>
<reference evidence="8" key="1">
    <citation type="journal article" date="2019" name="Int. J. Syst. Evol. Microbiol.">
        <title>The Global Catalogue of Microorganisms (GCM) 10K type strain sequencing project: providing services to taxonomists for standard genome sequencing and annotation.</title>
        <authorList>
            <consortium name="The Broad Institute Genomics Platform"/>
            <consortium name="The Broad Institute Genome Sequencing Center for Infectious Disease"/>
            <person name="Wu L."/>
            <person name="Ma J."/>
        </authorList>
    </citation>
    <scope>NUCLEOTIDE SEQUENCE [LARGE SCALE GENOMIC DNA]</scope>
    <source>
        <strain evidence="8">TISTR 1535</strain>
    </source>
</reference>
<dbReference type="InterPro" id="IPR000330">
    <property type="entry name" value="SNF2_N"/>
</dbReference>
<dbReference type="InterPro" id="IPR027417">
    <property type="entry name" value="P-loop_NTPase"/>
</dbReference>